<feature type="transmembrane region" description="Helical" evidence="1">
    <location>
        <begin position="206"/>
        <end position="222"/>
    </location>
</feature>
<dbReference type="Proteomes" id="UP000002892">
    <property type="component" value="Plasmid pDESACI.01"/>
</dbReference>
<reference evidence="3" key="1">
    <citation type="journal article" date="2012" name="J. Bacteriol.">
        <title>Complete genome sequences of Desulfosporosinus orientis DSM765T, Desulfosporosinus youngiae DSM17734T, Desulfosporosinus meridiei DSM13257T, and Desulfosporosinus acidiphilus DSM22704T.</title>
        <authorList>
            <person name="Pester M."/>
            <person name="Brambilla E."/>
            <person name="Alazard D."/>
            <person name="Rattei T."/>
            <person name="Weinmaier T."/>
            <person name="Han J."/>
            <person name="Lucas S."/>
            <person name="Lapidus A."/>
            <person name="Cheng J.F."/>
            <person name="Goodwin L."/>
            <person name="Pitluck S."/>
            <person name="Peters L."/>
            <person name="Ovchinnikova G."/>
            <person name="Teshima H."/>
            <person name="Detter J.C."/>
            <person name="Han C.S."/>
            <person name="Tapia R."/>
            <person name="Land M.L."/>
            <person name="Hauser L."/>
            <person name="Kyrpides N.C."/>
            <person name="Ivanova N.N."/>
            <person name="Pagani I."/>
            <person name="Huntmann M."/>
            <person name="Wei C.L."/>
            <person name="Davenport K.W."/>
            <person name="Daligault H."/>
            <person name="Chain P.S."/>
            <person name="Chen A."/>
            <person name="Mavromatis K."/>
            <person name="Markowitz V."/>
            <person name="Szeto E."/>
            <person name="Mikhailova N."/>
            <person name="Pati A."/>
            <person name="Wagner M."/>
            <person name="Woyke T."/>
            <person name="Ollivier B."/>
            <person name="Klenk H.P."/>
            <person name="Spring S."/>
            <person name="Loy A."/>
        </authorList>
    </citation>
    <scope>NUCLEOTIDE SEQUENCE [LARGE SCALE GENOMIC DNA]</scope>
    <source>
        <strain evidence="3">DSM 22704 / JCM 16185 / SJ4</strain>
    </source>
</reference>
<feature type="transmembrane region" description="Helical" evidence="1">
    <location>
        <begin position="109"/>
        <end position="136"/>
    </location>
</feature>
<keyword evidence="2" id="KW-0614">Plasmid</keyword>
<evidence type="ECO:0000256" key="1">
    <source>
        <dbReference type="SAM" id="Phobius"/>
    </source>
</evidence>
<dbReference type="AlphaFoldDB" id="I4DCP8"/>
<feature type="transmembrane region" description="Helical" evidence="1">
    <location>
        <begin position="63"/>
        <end position="88"/>
    </location>
</feature>
<keyword evidence="3" id="KW-1185">Reference proteome</keyword>
<sequence length="237" mass="27610">MYFYAAVNIMIIIGLLVFFYFYEVEIHENLHIYFSKGTAERVKKNHCNFLESFKTELSLGNQIIAVTAPSFFNIAFGVLLLNMTKLIYPGLTIKDDFFKTIYFIIHYHFPSMIFIFNLILLIRIILVFLLGFAFIGFGVTNLLPISQDGVVFLSLLIETFCNKKNLPDLFSNKLVSSRYTRTLSQIAIIIWWIILCINYYHFSFRLITFALICSGIISGLVWRDYNKRQTSINGFIF</sequence>
<protein>
    <submittedName>
        <fullName evidence="2">Uncharacterized protein</fullName>
    </submittedName>
</protein>
<organism evidence="2 3">
    <name type="scientific">Desulfosporosinus acidiphilus (strain DSM 22704 / JCM 16185 / SJ4)</name>
    <dbReference type="NCBI Taxonomy" id="646529"/>
    <lineage>
        <taxon>Bacteria</taxon>
        <taxon>Bacillati</taxon>
        <taxon>Bacillota</taxon>
        <taxon>Clostridia</taxon>
        <taxon>Eubacteriales</taxon>
        <taxon>Desulfitobacteriaceae</taxon>
        <taxon>Desulfosporosinus</taxon>
    </lineage>
</organism>
<evidence type="ECO:0000313" key="3">
    <source>
        <dbReference type="Proteomes" id="UP000002892"/>
    </source>
</evidence>
<feature type="transmembrane region" description="Helical" evidence="1">
    <location>
        <begin position="142"/>
        <end position="161"/>
    </location>
</feature>
<name>I4DCP8_DESAJ</name>
<keyword evidence="1" id="KW-0472">Membrane</keyword>
<dbReference type="KEGG" id="dai:Desaci_4746"/>
<keyword evidence="1" id="KW-0812">Transmembrane</keyword>
<gene>
    <name evidence="2" type="ordered locus">Desaci_4746</name>
</gene>
<proteinExistence type="predicted"/>
<evidence type="ECO:0000313" key="2">
    <source>
        <dbReference type="EMBL" id="AFM43572.1"/>
    </source>
</evidence>
<keyword evidence="1" id="KW-1133">Transmembrane helix</keyword>
<dbReference type="HOGENOM" id="CLU_1169161_0_0_9"/>
<dbReference type="RefSeq" id="WP_014825084.1">
    <property type="nucleotide sequence ID" value="NC_018066.1"/>
</dbReference>
<accession>I4DCP8</accession>
<feature type="transmembrane region" description="Helical" evidence="1">
    <location>
        <begin position="5"/>
        <end position="22"/>
    </location>
</feature>
<feature type="transmembrane region" description="Helical" evidence="1">
    <location>
        <begin position="182"/>
        <end position="200"/>
    </location>
</feature>
<dbReference type="EMBL" id="CP003640">
    <property type="protein sequence ID" value="AFM43572.1"/>
    <property type="molecule type" value="Genomic_DNA"/>
</dbReference>
<geneLocation type="plasmid" evidence="2 3">
    <name>pDESACI.01</name>
</geneLocation>